<evidence type="ECO:0000313" key="1">
    <source>
        <dbReference type="EMBL" id="SPS06159.1"/>
    </source>
</evidence>
<protein>
    <submittedName>
        <fullName evidence="1">Uncharacterized protein</fullName>
    </submittedName>
</protein>
<sequence>MTHATWFLLGVYAETGVLPRLSGLSPRRVGTALSRASCGKFRGNFFFRQ</sequence>
<reference evidence="1" key="1">
    <citation type="submission" date="2018-05" db="EMBL/GenBank/DDBJ databases">
        <authorList>
            <person name="Lanie J.A."/>
            <person name="Ng W.-L."/>
            <person name="Kazmierczak K.M."/>
            <person name="Andrzejewski T.M."/>
            <person name="Davidsen T.M."/>
            <person name="Wayne K.J."/>
            <person name="Tettelin H."/>
            <person name="Glass J.I."/>
            <person name="Rusch D."/>
            <person name="Podicherti R."/>
            <person name="Tsui H.-C.T."/>
            <person name="Winkler M.E."/>
        </authorList>
    </citation>
    <scope>NUCLEOTIDE SEQUENCE</scope>
    <source>
        <strain evidence="1">KNB</strain>
    </source>
</reference>
<dbReference type="EMBL" id="LS423452">
    <property type="protein sequence ID" value="SPS06159.1"/>
    <property type="molecule type" value="Genomic_DNA"/>
</dbReference>
<proteinExistence type="predicted"/>
<name>A0A2X0QVK5_9PROT</name>
<dbReference type="AlphaFoldDB" id="A0A2X0QVK5"/>
<gene>
    <name evidence="1" type="ORF">NITFAB_1749</name>
</gene>
<accession>A0A2X0QVK5</accession>
<organism evidence="1">
    <name type="scientific">Candidatus Nitrotoga fabula</name>
    <dbReference type="NCBI Taxonomy" id="2182327"/>
    <lineage>
        <taxon>Bacteria</taxon>
        <taxon>Pseudomonadati</taxon>
        <taxon>Pseudomonadota</taxon>
        <taxon>Betaproteobacteria</taxon>
        <taxon>Nitrosomonadales</taxon>
        <taxon>Gallionellaceae</taxon>
        <taxon>Candidatus Nitrotoga</taxon>
    </lineage>
</organism>